<proteinExistence type="predicted"/>
<dbReference type="EMBL" id="NBIU01000091">
    <property type="protein sequence ID" value="PZT47155.1"/>
    <property type="molecule type" value="Genomic_DNA"/>
</dbReference>
<dbReference type="AlphaFoldDB" id="A0A2W6MRG9"/>
<dbReference type="InterPro" id="IPR036709">
    <property type="entry name" value="Autotransporte_beta_dom_sf"/>
</dbReference>
<evidence type="ECO:0000259" key="1">
    <source>
        <dbReference type="PROSITE" id="PS51208"/>
    </source>
</evidence>
<dbReference type="InterPro" id="IPR005546">
    <property type="entry name" value="Autotransporte_beta"/>
</dbReference>
<feature type="domain" description="Autotransporter" evidence="1">
    <location>
        <begin position="95"/>
        <end position="365"/>
    </location>
</feature>
<keyword evidence="3" id="KW-1185">Reference proteome</keyword>
<gene>
    <name evidence="2" type="ORF">B6S12_10590</name>
</gene>
<sequence length="365" mass="39625">MINSSINAGVGVGAITNKNFFKDVRESAKSSTDTLNNSSSVNGAMNISNDMAIGGRIARANNPYNAMKFANALKANVLAKGTNIASDTPYDYYGTKTYQKSVWANAFGGANIVDGESGGLYGISFGADTMVNDNLLLGIYATYASSKIKDKLSTQDSDNYQIGVYSSYRFNHSWELNSKIYGQIGDTKQDINLAGNLNSSDFNRKFVGINTNIGKVFNLENGLFLKPFAGINYYYSNTPSYDEKGALPKHVESNTNNSFSLELGLEARKYFNENSYLFITPKIEQYVVNNGEDYVASFAGSSTSFSIKGDEKKKTYGQLIIGGNISLSDNLSLDAGIGAKQIIAGKVDSKNETYLSGNVGVKYRF</sequence>
<dbReference type="SUPFAM" id="SSF103515">
    <property type="entry name" value="Autotransporter"/>
    <property type="match status" value="1"/>
</dbReference>
<dbReference type="Gene3D" id="2.40.128.130">
    <property type="entry name" value="Autotransporter beta-domain"/>
    <property type="match status" value="1"/>
</dbReference>
<evidence type="ECO:0000313" key="2">
    <source>
        <dbReference type="EMBL" id="PZT47155.1"/>
    </source>
</evidence>
<protein>
    <submittedName>
        <fullName evidence="2">Autotransporter domain-containing protein</fullName>
    </submittedName>
</protein>
<comment type="caution">
    <text evidence="2">The sequence shown here is derived from an EMBL/GenBank/DDBJ whole genome shotgun (WGS) entry which is preliminary data.</text>
</comment>
<dbReference type="Pfam" id="PF03797">
    <property type="entry name" value="Autotransporter"/>
    <property type="match status" value="1"/>
</dbReference>
<accession>A0A2W6MRG9</accession>
<evidence type="ECO:0000313" key="3">
    <source>
        <dbReference type="Proteomes" id="UP000249746"/>
    </source>
</evidence>
<dbReference type="SMART" id="SM00869">
    <property type="entry name" value="Autotransporter"/>
    <property type="match status" value="1"/>
</dbReference>
<name>A0A2W6MRG9_9HELI</name>
<organism evidence="2 3">
    <name type="scientific">Helicobacter valdiviensis</name>
    <dbReference type="NCBI Taxonomy" id="1458358"/>
    <lineage>
        <taxon>Bacteria</taxon>
        <taxon>Pseudomonadati</taxon>
        <taxon>Campylobacterota</taxon>
        <taxon>Epsilonproteobacteria</taxon>
        <taxon>Campylobacterales</taxon>
        <taxon>Helicobacteraceae</taxon>
        <taxon>Helicobacter</taxon>
    </lineage>
</organism>
<dbReference type="OrthoDB" id="5360552at2"/>
<reference evidence="2 3" key="1">
    <citation type="submission" date="2017-03" db="EMBL/GenBank/DDBJ databases">
        <title>Genomic and clinical evidence uncovers the enterohepatic species Helicobacter valdiviensis as a potential human intestinal pathogen.</title>
        <authorList>
            <person name="Fresia P."/>
            <person name="Jara R."/>
            <person name="Sierra R."/>
            <person name="Ferres I."/>
            <person name="Greif G."/>
            <person name="Iraola G."/>
            <person name="Collado L."/>
        </authorList>
    </citation>
    <scope>NUCLEOTIDE SEQUENCE [LARGE SCALE GENOMIC DNA]</scope>
    <source>
        <strain evidence="2 3">WBE14</strain>
    </source>
</reference>
<dbReference type="Proteomes" id="UP000249746">
    <property type="component" value="Unassembled WGS sequence"/>
</dbReference>
<dbReference type="PROSITE" id="PS51208">
    <property type="entry name" value="AUTOTRANSPORTER"/>
    <property type="match status" value="1"/>
</dbReference>